<accession>A0A939LR77</accession>
<evidence type="ECO:0000256" key="1">
    <source>
        <dbReference type="SAM" id="Phobius"/>
    </source>
</evidence>
<keyword evidence="1" id="KW-1133">Transmembrane helix</keyword>
<keyword evidence="1" id="KW-0812">Transmembrane</keyword>
<name>A0A939LR77_9CELL</name>
<keyword evidence="3" id="KW-1185">Reference proteome</keyword>
<comment type="caution">
    <text evidence="2">The sequence shown here is derived from an EMBL/GenBank/DDBJ whole genome shotgun (WGS) entry which is preliminary data.</text>
</comment>
<evidence type="ECO:0000313" key="2">
    <source>
        <dbReference type="EMBL" id="MBO1752533.1"/>
    </source>
</evidence>
<dbReference type="EMBL" id="JAGEMK010000006">
    <property type="protein sequence ID" value="MBO1752533.1"/>
    <property type="molecule type" value="Genomic_DNA"/>
</dbReference>
<gene>
    <name evidence="2" type="ORF">J4G33_12040</name>
</gene>
<keyword evidence="1" id="KW-0472">Membrane</keyword>
<dbReference type="Proteomes" id="UP000664209">
    <property type="component" value="Unassembled WGS sequence"/>
</dbReference>
<evidence type="ECO:0000313" key="3">
    <source>
        <dbReference type="Proteomes" id="UP000664209"/>
    </source>
</evidence>
<protein>
    <submittedName>
        <fullName evidence="2">Uncharacterized protein</fullName>
    </submittedName>
</protein>
<proteinExistence type="predicted"/>
<sequence length="63" mass="6842">MGPRGWQPHSVHRSVGDVAWAVVVLLGVRLSEALRRDRVRRRWDRVTGTVLAGVGGGLVASRG</sequence>
<dbReference type="AlphaFoldDB" id="A0A939LR77"/>
<feature type="transmembrane region" description="Helical" evidence="1">
    <location>
        <begin position="18"/>
        <end position="35"/>
    </location>
</feature>
<dbReference type="RefSeq" id="WP_208056216.1">
    <property type="nucleotide sequence ID" value="NZ_JAGEMK010000006.1"/>
</dbReference>
<reference evidence="2" key="1">
    <citation type="submission" date="2021-03" db="EMBL/GenBank/DDBJ databases">
        <title>Actinotalea soli sp. nov., isolated from soil.</title>
        <authorList>
            <person name="Ping W."/>
            <person name="Zhang J."/>
        </authorList>
    </citation>
    <scope>NUCLEOTIDE SEQUENCE</scope>
    <source>
        <strain evidence="2">BY-33</strain>
    </source>
</reference>
<organism evidence="2 3">
    <name type="scientific">Actinotalea soli</name>
    <dbReference type="NCBI Taxonomy" id="2819234"/>
    <lineage>
        <taxon>Bacteria</taxon>
        <taxon>Bacillati</taxon>
        <taxon>Actinomycetota</taxon>
        <taxon>Actinomycetes</taxon>
        <taxon>Micrococcales</taxon>
        <taxon>Cellulomonadaceae</taxon>
        <taxon>Actinotalea</taxon>
    </lineage>
</organism>